<dbReference type="GO" id="GO:0008408">
    <property type="term" value="F:3'-5' exonuclease activity"/>
    <property type="evidence" value="ECO:0007669"/>
    <property type="project" value="InterPro"/>
</dbReference>
<evidence type="ECO:0000313" key="13">
    <source>
        <dbReference type="Proteomes" id="UP000186029"/>
    </source>
</evidence>
<dbReference type="InterPro" id="IPR011708">
    <property type="entry name" value="DNA_pol3_alpha_NTPase_dom"/>
</dbReference>
<dbReference type="InterPro" id="IPR004805">
    <property type="entry name" value="DnaE2/DnaE/PolC"/>
</dbReference>
<dbReference type="Proteomes" id="UP000186029">
    <property type="component" value="Unassembled WGS sequence"/>
</dbReference>
<comment type="subcellular location">
    <subcellularLocation>
        <location evidence="1">Cytoplasm</location>
    </subcellularLocation>
</comment>
<keyword evidence="5" id="KW-0235">DNA replication</keyword>
<organism evidence="12 13">
    <name type="scientific">Candidatus Campbellbacteria bacterium RIFCSPLOWO2_02_35_12</name>
    <dbReference type="NCBI Taxonomy" id="1797580"/>
    <lineage>
        <taxon>Bacteria</taxon>
        <taxon>Candidatus Campbelliibacteriota</taxon>
    </lineage>
</organism>
<dbReference type="InterPro" id="IPR041931">
    <property type="entry name" value="DNA_pol3_alpha_thumb_dom"/>
</dbReference>
<evidence type="ECO:0000313" key="12">
    <source>
        <dbReference type="EMBL" id="OGD67045.1"/>
    </source>
</evidence>
<keyword evidence="6" id="KW-0239">DNA-directed DNA polymerase</keyword>
<keyword evidence="3" id="KW-0808">Transferase</keyword>
<evidence type="ECO:0000256" key="2">
    <source>
        <dbReference type="ARBA" id="ARBA00012417"/>
    </source>
</evidence>
<evidence type="ECO:0000259" key="11">
    <source>
        <dbReference type="Pfam" id="PF17657"/>
    </source>
</evidence>
<evidence type="ECO:0000256" key="4">
    <source>
        <dbReference type="ARBA" id="ARBA00022695"/>
    </source>
</evidence>
<gene>
    <name evidence="12" type="ORF">A2Z61_01045</name>
</gene>
<dbReference type="InterPro" id="IPR040982">
    <property type="entry name" value="DNA_pol3_finger"/>
</dbReference>
<sequence>MDFAHKNNILTTIRGSVSGSMVTYLAGITNVNPLEYKIPFERFLNPERPSAPDIDMDFADNKRDEVIRYVKDKYGADKVAQIGTFGTMAARGSVRDIARALGHPYNMGDRIARLIPIGSQGFPMTINRAIEITPELKELYEKEKEVKEIIDIAKKIEGNTRHISVHAAGVVISPTDLTDFVPLQFDPKGGKIITQYDMHSVEEAGLLKFDFLGIKNLAILADAVLRVNKSHNTDIDIENIPLDDKKTFEMLARGETMGLFQLNGAGMTRYLKDLVPTKIHDINAIVALYRPGPMQFIPLYIERKHNSKLIKYLDPAFEEILAQTYGVLVYQDDLLIIAKKFAGYSWKEVDKFRKAVGKKIPKEMQAQRERFINGCIETNKWSKQKAEKVWGWIEPFAAYGFNKAHSVSYGKVAYQTAYMKANFPIEYMAAVLTADSGDIDKISESIAELKRMKIPIMPPDINESFGDFTVIYDKNKHKIRFGLHSIKNFGEGIGDFIINEREINGKFNSISDFLKRIQNKNLNKKSLEALIKSGALDEFSERGKMLFNIEYLLRYNKEHFEIAQNQDSLFAEFSENTDFSKLNLKENEPASQTDKLFWEKELLGLYISGHPLDEFKEKIKDKYKTIKEIKMSMSSGMIIAVAGIVEECKTILTKKGDVMAFARVADFSDNIEIVLFPETFTKFKILMEREKCIAIKGKISTRNGGVSIITEAVKEL</sequence>
<dbReference type="GO" id="GO:0003676">
    <property type="term" value="F:nucleic acid binding"/>
    <property type="evidence" value="ECO:0007669"/>
    <property type="project" value="InterPro"/>
</dbReference>
<evidence type="ECO:0000256" key="6">
    <source>
        <dbReference type="ARBA" id="ARBA00022932"/>
    </source>
</evidence>
<proteinExistence type="predicted"/>
<dbReference type="Gene3D" id="1.10.10.1600">
    <property type="entry name" value="Bacterial DNA polymerase III alpha subunit, thumb domain"/>
    <property type="match status" value="1"/>
</dbReference>
<dbReference type="STRING" id="1797580.A2Z61_01045"/>
<dbReference type="GO" id="GO:0003887">
    <property type="term" value="F:DNA-directed DNA polymerase activity"/>
    <property type="evidence" value="ECO:0007669"/>
    <property type="project" value="UniProtKB-KW"/>
</dbReference>
<evidence type="ECO:0000256" key="1">
    <source>
        <dbReference type="ARBA" id="ARBA00004496"/>
    </source>
</evidence>
<comment type="caution">
    <text evidence="12">The sequence shown here is derived from an EMBL/GenBank/DDBJ whole genome shotgun (WGS) entry which is preliminary data.</text>
</comment>
<dbReference type="CDD" id="cd04485">
    <property type="entry name" value="DnaE_OBF"/>
    <property type="match status" value="1"/>
</dbReference>
<dbReference type="PANTHER" id="PTHR32294">
    <property type="entry name" value="DNA POLYMERASE III SUBUNIT ALPHA"/>
    <property type="match status" value="1"/>
</dbReference>
<dbReference type="AlphaFoldDB" id="A0A1F5EI42"/>
<dbReference type="EMBL" id="MFAC01000014">
    <property type="protein sequence ID" value="OGD67045.1"/>
    <property type="molecule type" value="Genomic_DNA"/>
</dbReference>
<accession>A0A1F5EI42</accession>
<evidence type="ECO:0000256" key="7">
    <source>
        <dbReference type="ARBA" id="ARBA00049244"/>
    </source>
</evidence>
<evidence type="ECO:0000259" key="9">
    <source>
        <dbReference type="Pfam" id="PF07733"/>
    </source>
</evidence>
<evidence type="ECO:0000256" key="5">
    <source>
        <dbReference type="ARBA" id="ARBA00022705"/>
    </source>
</evidence>
<dbReference type="Gene3D" id="1.10.150.870">
    <property type="match status" value="1"/>
</dbReference>
<evidence type="ECO:0000256" key="3">
    <source>
        <dbReference type="ARBA" id="ARBA00022679"/>
    </source>
</evidence>
<reference evidence="12 13" key="1">
    <citation type="journal article" date="2016" name="Nat. Commun.">
        <title>Thousands of microbial genomes shed light on interconnected biogeochemical processes in an aquifer system.</title>
        <authorList>
            <person name="Anantharaman K."/>
            <person name="Brown C.T."/>
            <person name="Hug L.A."/>
            <person name="Sharon I."/>
            <person name="Castelle C.J."/>
            <person name="Probst A.J."/>
            <person name="Thomas B.C."/>
            <person name="Singh A."/>
            <person name="Wilkins M.J."/>
            <person name="Karaoz U."/>
            <person name="Brodie E.L."/>
            <person name="Williams K.H."/>
            <person name="Hubbard S.S."/>
            <person name="Banfield J.F."/>
        </authorList>
    </citation>
    <scope>NUCLEOTIDE SEQUENCE [LARGE SCALE GENOMIC DNA]</scope>
</reference>
<dbReference type="PANTHER" id="PTHR32294:SF0">
    <property type="entry name" value="DNA POLYMERASE III SUBUNIT ALPHA"/>
    <property type="match status" value="1"/>
</dbReference>
<name>A0A1F5EI42_9BACT</name>
<protein>
    <recommendedName>
        <fullName evidence="2">DNA-directed DNA polymerase</fullName>
        <ecNumber evidence="2">2.7.7.7</ecNumber>
    </recommendedName>
</protein>
<comment type="catalytic activity">
    <reaction evidence="7">
        <text>DNA(n) + a 2'-deoxyribonucleoside 5'-triphosphate = DNA(n+1) + diphosphate</text>
        <dbReference type="Rhea" id="RHEA:22508"/>
        <dbReference type="Rhea" id="RHEA-COMP:17339"/>
        <dbReference type="Rhea" id="RHEA-COMP:17340"/>
        <dbReference type="ChEBI" id="CHEBI:33019"/>
        <dbReference type="ChEBI" id="CHEBI:61560"/>
        <dbReference type="ChEBI" id="CHEBI:173112"/>
        <dbReference type="EC" id="2.7.7.7"/>
    </reaction>
</comment>
<dbReference type="InterPro" id="IPR004365">
    <property type="entry name" value="NA-bd_OB_tRNA"/>
</dbReference>
<dbReference type="InterPro" id="IPR029460">
    <property type="entry name" value="DNAPol_HHH"/>
</dbReference>
<feature type="domain" description="DNA polymerase helix-hairpin-helix motif" evidence="10">
    <location>
        <begin position="453"/>
        <end position="541"/>
    </location>
</feature>
<dbReference type="Pfam" id="PF07733">
    <property type="entry name" value="DNA_pol3_alpha"/>
    <property type="match status" value="1"/>
</dbReference>
<feature type="domain" description="DNA polymerase III alpha subunit finger" evidence="11">
    <location>
        <begin position="216"/>
        <end position="378"/>
    </location>
</feature>
<feature type="domain" description="Bacterial DNA polymerase III alpha subunit NTPase" evidence="9">
    <location>
        <begin position="2"/>
        <end position="213"/>
    </location>
</feature>
<evidence type="ECO:0000259" key="8">
    <source>
        <dbReference type="Pfam" id="PF01336"/>
    </source>
</evidence>
<dbReference type="Pfam" id="PF14579">
    <property type="entry name" value="HHH_6"/>
    <property type="match status" value="1"/>
</dbReference>
<keyword evidence="4" id="KW-0548">Nucleotidyltransferase</keyword>
<dbReference type="Pfam" id="PF01336">
    <property type="entry name" value="tRNA_anti-codon"/>
    <property type="match status" value="1"/>
</dbReference>
<dbReference type="GO" id="GO:0006260">
    <property type="term" value="P:DNA replication"/>
    <property type="evidence" value="ECO:0007669"/>
    <property type="project" value="UniProtKB-KW"/>
</dbReference>
<dbReference type="Pfam" id="PF17657">
    <property type="entry name" value="DNA_pol3_finger"/>
    <property type="match status" value="1"/>
</dbReference>
<dbReference type="GO" id="GO:0005737">
    <property type="term" value="C:cytoplasm"/>
    <property type="evidence" value="ECO:0007669"/>
    <property type="project" value="UniProtKB-SubCell"/>
</dbReference>
<evidence type="ECO:0000259" key="10">
    <source>
        <dbReference type="Pfam" id="PF14579"/>
    </source>
</evidence>
<feature type="domain" description="OB" evidence="8">
    <location>
        <begin position="640"/>
        <end position="715"/>
    </location>
</feature>
<dbReference type="NCBIfam" id="TIGR00594">
    <property type="entry name" value="polc"/>
    <property type="match status" value="1"/>
</dbReference>
<dbReference type="EC" id="2.7.7.7" evidence="2"/>